<reference evidence="3" key="1">
    <citation type="submission" date="2020-12" db="EMBL/GenBank/DDBJ databases">
        <title>Metabolic potential, ecology and presence of endohyphal bacteria is reflected in genomic diversity of Mucoromycotina.</title>
        <authorList>
            <person name="Muszewska A."/>
            <person name="Okrasinska A."/>
            <person name="Steczkiewicz K."/>
            <person name="Drgas O."/>
            <person name="Orlowska M."/>
            <person name="Perlinska-Lenart U."/>
            <person name="Aleksandrzak-Piekarczyk T."/>
            <person name="Szatraj K."/>
            <person name="Zielenkiewicz U."/>
            <person name="Pilsyk S."/>
            <person name="Malc E."/>
            <person name="Mieczkowski P."/>
            <person name="Kruszewska J.S."/>
            <person name="Biernat P."/>
            <person name="Pawlowska J."/>
        </authorList>
    </citation>
    <scope>NUCLEOTIDE SEQUENCE</scope>
    <source>
        <strain evidence="3">CBS 226.32</strain>
    </source>
</reference>
<evidence type="ECO:0000313" key="4">
    <source>
        <dbReference type="Proteomes" id="UP000650833"/>
    </source>
</evidence>
<dbReference type="PANTHER" id="PTHR15744:SF0">
    <property type="entry name" value="KH HOMOLOGY DOMAIN-CONTAINING PROTEIN 4"/>
    <property type="match status" value="1"/>
</dbReference>
<dbReference type="Gene3D" id="3.30.1370.10">
    <property type="entry name" value="K Homology domain, type 1"/>
    <property type="match status" value="2"/>
</dbReference>
<dbReference type="AlphaFoldDB" id="A0A8H7QDX7"/>
<dbReference type="SUPFAM" id="SSF81665">
    <property type="entry name" value="Calcium ATPase, transmembrane domain M"/>
    <property type="match status" value="1"/>
</dbReference>
<dbReference type="CDD" id="cd22385">
    <property type="entry name" value="KH-I_KHDC4_rpt1"/>
    <property type="match status" value="1"/>
</dbReference>
<dbReference type="InterPro" id="IPR036612">
    <property type="entry name" value="KH_dom_type_1_sf"/>
</dbReference>
<feature type="region of interest" description="Disordered" evidence="1">
    <location>
        <begin position="144"/>
        <end position="172"/>
    </location>
</feature>
<dbReference type="InterPro" id="IPR047889">
    <property type="entry name" value="KHDC4_KH-I_second"/>
</dbReference>
<dbReference type="InterPro" id="IPR047890">
    <property type="entry name" value="KHDC4_KH-I_first"/>
</dbReference>
<organism evidence="3 4">
    <name type="scientific">Mucor plumbeus</name>
    <dbReference type="NCBI Taxonomy" id="97098"/>
    <lineage>
        <taxon>Eukaryota</taxon>
        <taxon>Fungi</taxon>
        <taxon>Fungi incertae sedis</taxon>
        <taxon>Mucoromycota</taxon>
        <taxon>Mucoromycotina</taxon>
        <taxon>Mucoromycetes</taxon>
        <taxon>Mucorales</taxon>
        <taxon>Mucorineae</taxon>
        <taxon>Mucoraceae</taxon>
        <taxon>Mucor</taxon>
    </lineage>
</organism>
<dbReference type="InterPro" id="IPR023298">
    <property type="entry name" value="ATPase_P-typ_TM_dom_sf"/>
</dbReference>
<dbReference type="InterPro" id="IPR004087">
    <property type="entry name" value="KH_dom"/>
</dbReference>
<name>A0A8H7QDX7_9FUNG</name>
<dbReference type="PANTHER" id="PTHR15744">
    <property type="entry name" value="BLOM7"/>
    <property type="match status" value="1"/>
</dbReference>
<accession>A0A8H7QDX7</accession>
<protein>
    <recommendedName>
        <fullName evidence="2">K Homology domain-containing protein</fullName>
    </recommendedName>
</protein>
<sequence>MSEAAKKRKWDQDNHRDASPSLKITKVEADPSKAVSEAAARINAMLAQKGISLHDEGELNADQQGEFVKDIPINDLKNRYMLTRGATQTQIQQETGADVITRGKYYPDVQLASDREPPLYLHITAPDKKSLDKAIQKIEELIETAQVPAPGSGYPPREDRPDTKRPERKFHEKRLPVEVNGTPHFNLRAKIVGPNGAFVKHIQQETGCRVQLKGKGSGFYESSTGVESDEPLHVHISCAREEGLEAGVKLTQDLLDTVKAEAERGPPNQYGYNRAVAAIPEGLAAVITACLALGTKKMAKRGAIVR</sequence>
<dbReference type="Pfam" id="PF22675">
    <property type="entry name" value="KH-I_KHDC4-BBP"/>
    <property type="match status" value="1"/>
</dbReference>
<dbReference type="InterPro" id="IPR055256">
    <property type="entry name" value="KH_1_KHDC4/BBP-like"/>
</dbReference>
<dbReference type="SUPFAM" id="SSF54791">
    <property type="entry name" value="Eukaryotic type KH-domain (KH-domain type I)"/>
    <property type="match status" value="2"/>
</dbReference>
<dbReference type="OrthoDB" id="397265at2759"/>
<dbReference type="EMBL" id="JAEPRC010001138">
    <property type="protein sequence ID" value="KAG2189883.1"/>
    <property type="molecule type" value="Genomic_DNA"/>
</dbReference>
<dbReference type="CDD" id="cd22386">
    <property type="entry name" value="KH-I_KHDC4_rpt2"/>
    <property type="match status" value="1"/>
</dbReference>
<dbReference type="SMART" id="SM00322">
    <property type="entry name" value="KH"/>
    <property type="match status" value="1"/>
</dbReference>
<dbReference type="GO" id="GO:0003723">
    <property type="term" value="F:RNA binding"/>
    <property type="evidence" value="ECO:0007669"/>
    <property type="project" value="InterPro"/>
</dbReference>
<dbReference type="Proteomes" id="UP000650833">
    <property type="component" value="Unassembled WGS sequence"/>
</dbReference>
<comment type="caution">
    <text evidence="3">The sequence shown here is derived from an EMBL/GenBank/DDBJ whole genome shotgun (WGS) entry which is preliminary data.</text>
</comment>
<gene>
    <name evidence="3" type="ORF">INT46_000383</name>
</gene>
<dbReference type="InterPro" id="IPR031121">
    <property type="entry name" value="RIK/BLOM7"/>
</dbReference>
<dbReference type="Pfam" id="PF23469">
    <property type="entry name" value="KH_12"/>
    <property type="match status" value="1"/>
</dbReference>
<evidence type="ECO:0000256" key="1">
    <source>
        <dbReference type="SAM" id="MobiDB-lite"/>
    </source>
</evidence>
<proteinExistence type="predicted"/>
<dbReference type="GO" id="GO:0005634">
    <property type="term" value="C:nucleus"/>
    <property type="evidence" value="ECO:0007669"/>
    <property type="project" value="InterPro"/>
</dbReference>
<feature type="region of interest" description="Disordered" evidence="1">
    <location>
        <begin position="1"/>
        <end position="23"/>
    </location>
</feature>
<dbReference type="Gene3D" id="1.20.1110.10">
    <property type="entry name" value="Calcium-transporting ATPase, transmembrane domain"/>
    <property type="match status" value="1"/>
</dbReference>
<dbReference type="InterPro" id="IPR056149">
    <property type="entry name" value="PRP5/DDX46/KHDC4_KH"/>
</dbReference>
<feature type="domain" description="K Homology" evidence="2">
    <location>
        <begin position="169"/>
        <end position="256"/>
    </location>
</feature>
<feature type="compositionally biased region" description="Basic and acidic residues" evidence="1">
    <location>
        <begin position="156"/>
        <end position="172"/>
    </location>
</feature>
<dbReference type="FunFam" id="3.30.1370.10:FF:000037">
    <property type="entry name" value="KH domain protein"/>
    <property type="match status" value="1"/>
</dbReference>
<keyword evidence="4" id="KW-1185">Reference proteome</keyword>
<evidence type="ECO:0000313" key="3">
    <source>
        <dbReference type="EMBL" id="KAG2189883.1"/>
    </source>
</evidence>
<evidence type="ECO:0000259" key="2">
    <source>
        <dbReference type="SMART" id="SM00322"/>
    </source>
</evidence>
<feature type="non-terminal residue" evidence="3">
    <location>
        <position position="306"/>
    </location>
</feature>